<proteinExistence type="predicted"/>
<accession>A0ABY1IHM9</accession>
<feature type="domain" description="Hypervirulence associated protein TUDOR" evidence="1">
    <location>
        <begin position="5"/>
        <end position="66"/>
    </location>
</feature>
<name>A0ABY1IHM9_9HYPH</name>
<protein>
    <recommendedName>
        <fullName evidence="1">Hypervirulence associated protein TUDOR domain-containing protein</fullName>
    </recommendedName>
</protein>
<keyword evidence="3" id="KW-1185">Reference proteome</keyword>
<gene>
    <name evidence="2" type="ORF">SAMN02745911_1955</name>
</gene>
<organism evidence="2 3">
    <name type="scientific">Aureimonas altamirensis DSM 21988</name>
    <dbReference type="NCBI Taxonomy" id="1121026"/>
    <lineage>
        <taxon>Bacteria</taxon>
        <taxon>Pseudomonadati</taxon>
        <taxon>Pseudomonadota</taxon>
        <taxon>Alphaproteobacteria</taxon>
        <taxon>Hyphomicrobiales</taxon>
        <taxon>Aurantimonadaceae</taxon>
        <taxon>Aureimonas</taxon>
    </lineage>
</organism>
<comment type="caution">
    <text evidence="2">The sequence shown here is derived from an EMBL/GenBank/DDBJ whole genome shotgun (WGS) entry which is preliminary data.</text>
</comment>
<evidence type="ECO:0000259" key="1">
    <source>
        <dbReference type="Pfam" id="PF11160"/>
    </source>
</evidence>
<evidence type="ECO:0000313" key="2">
    <source>
        <dbReference type="EMBL" id="SHJ18815.1"/>
    </source>
</evidence>
<reference evidence="2 3" key="1">
    <citation type="submission" date="2016-11" db="EMBL/GenBank/DDBJ databases">
        <authorList>
            <person name="Varghese N."/>
            <person name="Submissions S."/>
        </authorList>
    </citation>
    <scope>NUCLEOTIDE SEQUENCE [LARGE SCALE GENOMIC DNA]</scope>
    <source>
        <strain evidence="2 3">DSM 21988</strain>
    </source>
</reference>
<dbReference type="InterPro" id="IPR021331">
    <property type="entry name" value="Hva1_TUDOR"/>
</dbReference>
<dbReference type="Proteomes" id="UP000184290">
    <property type="component" value="Unassembled WGS sequence"/>
</dbReference>
<dbReference type="EMBL" id="FQZC01000002">
    <property type="protein sequence ID" value="SHJ18815.1"/>
    <property type="molecule type" value="Genomic_DNA"/>
</dbReference>
<sequence>MYRKGSKVTWSWGNGTAEGRVEEKFTEKVTRKIAGKSITRNADKENPAYLIVQEDGAKALKSESELSKG</sequence>
<dbReference type="Pfam" id="PF11160">
    <property type="entry name" value="Hva1_TUDOR"/>
    <property type="match status" value="1"/>
</dbReference>
<evidence type="ECO:0000313" key="3">
    <source>
        <dbReference type="Proteomes" id="UP000184290"/>
    </source>
</evidence>